<organism evidence="2 3">
    <name type="scientific">Solea senegalensis</name>
    <name type="common">Senegalese sole</name>
    <dbReference type="NCBI Taxonomy" id="28829"/>
    <lineage>
        <taxon>Eukaryota</taxon>
        <taxon>Metazoa</taxon>
        <taxon>Chordata</taxon>
        <taxon>Craniata</taxon>
        <taxon>Vertebrata</taxon>
        <taxon>Euteleostomi</taxon>
        <taxon>Actinopterygii</taxon>
        <taxon>Neopterygii</taxon>
        <taxon>Teleostei</taxon>
        <taxon>Neoteleostei</taxon>
        <taxon>Acanthomorphata</taxon>
        <taxon>Carangaria</taxon>
        <taxon>Pleuronectiformes</taxon>
        <taxon>Pleuronectoidei</taxon>
        <taxon>Soleidae</taxon>
        <taxon>Solea</taxon>
    </lineage>
</organism>
<evidence type="ECO:0000313" key="2">
    <source>
        <dbReference type="EMBL" id="KAG7511502.1"/>
    </source>
</evidence>
<evidence type="ECO:0000313" key="3">
    <source>
        <dbReference type="Proteomes" id="UP000693946"/>
    </source>
</evidence>
<sequence>MASPIPAAPSGPGSGPTDPPEQAAPSQAVWTRAAVPKLEEGDDIEQYLTTFERLAVAYPWPRAEWAVYLVPYLTGRACSAYVAMDIQEAGVVEGLSQSVVLGQDVPILPELVQSTKPVSMVATRSQAKAKTELLHMMPFSQNGVSLPEKVKERNSHRQRRREKLQGTVWKLGDQVPVPDVSQENVWEIPSNFSELQKEDQSLQETFSEVTEIDGKKTGVAAALSGEH</sequence>
<feature type="region of interest" description="Disordered" evidence="1">
    <location>
        <begin position="1"/>
        <end position="26"/>
    </location>
</feature>
<dbReference type="Proteomes" id="UP000693946">
    <property type="component" value="Linkage Group LG15"/>
</dbReference>
<keyword evidence="3" id="KW-1185">Reference proteome</keyword>
<name>A0AAV6S4X0_SOLSE</name>
<reference evidence="2 3" key="1">
    <citation type="journal article" date="2021" name="Sci. Rep.">
        <title>Chromosome anchoring in Senegalese sole (Solea senegalensis) reveals sex-associated markers and genome rearrangements in flatfish.</title>
        <authorList>
            <person name="Guerrero-Cozar I."/>
            <person name="Gomez-Garrido J."/>
            <person name="Berbel C."/>
            <person name="Martinez-Blanch J.F."/>
            <person name="Alioto T."/>
            <person name="Claros M.G."/>
            <person name="Gagnaire P.A."/>
            <person name="Manchado M."/>
        </authorList>
    </citation>
    <scope>NUCLEOTIDE SEQUENCE [LARGE SCALE GENOMIC DNA]</scope>
    <source>
        <strain evidence="2">Sse05_10M</strain>
    </source>
</reference>
<dbReference type="PANTHER" id="PTHR46888:SF1">
    <property type="entry name" value="RIBONUCLEASE H"/>
    <property type="match status" value="1"/>
</dbReference>
<feature type="compositionally biased region" description="Low complexity" evidence="1">
    <location>
        <begin position="1"/>
        <end position="11"/>
    </location>
</feature>
<proteinExistence type="predicted"/>
<accession>A0AAV6S4X0</accession>
<evidence type="ECO:0000256" key="1">
    <source>
        <dbReference type="SAM" id="MobiDB-lite"/>
    </source>
</evidence>
<dbReference type="EMBL" id="JAGKHQ010000007">
    <property type="protein sequence ID" value="KAG7511502.1"/>
    <property type="molecule type" value="Genomic_DNA"/>
</dbReference>
<dbReference type="PANTHER" id="PTHR46888">
    <property type="entry name" value="ZINC KNUCKLE DOMAINCONTAINING PROTEIN-RELATED"/>
    <property type="match status" value="1"/>
</dbReference>
<dbReference type="AlphaFoldDB" id="A0AAV6S4X0"/>
<comment type="caution">
    <text evidence="2">The sequence shown here is derived from an EMBL/GenBank/DDBJ whole genome shotgun (WGS) entry which is preliminary data.</text>
</comment>
<protein>
    <submittedName>
        <fullName evidence="2">Uncharacterized protein</fullName>
    </submittedName>
</protein>
<gene>
    <name evidence="2" type="ORF">JOB18_002175</name>
</gene>